<keyword evidence="2" id="KW-1185">Reference proteome</keyword>
<evidence type="ECO:0000256" key="1">
    <source>
        <dbReference type="SAM" id="Phobius"/>
    </source>
</evidence>
<keyword evidence="1" id="KW-1133">Transmembrane helix</keyword>
<sequence length="204" mass="22917">MERNAEMHIGLVVGIGSILLGVIIMAACSYFCFRKWRKKKIPVTLMAFRRSQAYEEEVPPTPSSIQTDSVYSFAEPSLLCEGVNPADTLDFTYSKSSDPYIELPNDGGDFKEKSRKWQILDPSRSRTWASSWKERVSNLIEATGTYSKALLKRNSGNILESPDDTCCQEVEDKTTQTPEPTEKLVVSLPPADTDSSYIYARVNK</sequence>
<reference evidence="2" key="1">
    <citation type="submission" date="2024-06" db="UniProtKB">
        <authorList>
            <consortium name="RefSeq"/>
        </authorList>
    </citation>
    <scope>NUCLEOTIDE SEQUENCE [LARGE SCALE GENOMIC DNA]</scope>
</reference>
<dbReference type="PROSITE" id="PS51257">
    <property type="entry name" value="PROKAR_LIPOPROTEIN"/>
    <property type="match status" value="1"/>
</dbReference>
<accession>A0A8B8EFM7</accession>
<dbReference type="Proteomes" id="UP000694844">
    <property type="component" value="Chromosome 1"/>
</dbReference>
<dbReference type="RefSeq" id="XP_022339442.1">
    <property type="nucleotide sequence ID" value="XM_022483734.1"/>
</dbReference>
<name>A0A8B8EFM7_CRAVI</name>
<keyword evidence="1" id="KW-0472">Membrane</keyword>
<dbReference type="AlphaFoldDB" id="A0A8B8EFM7"/>
<dbReference type="OrthoDB" id="6150383at2759"/>
<proteinExistence type="predicted"/>
<protein>
    <submittedName>
        <fullName evidence="3">Uncharacterized protein LOC111134573 isoform X2</fullName>
    </submittedName>
</protein>
<reference evidence="3" key="2">
    <citation type="submission" date="2025-08" db="UniProtKB">
        <authorList>
            <consortium name="RefSeq"/>
        </authorList>
    </citation>
    <scope>IDENTIFICATION</scope>
    <source>
        <tissue evidence="3">Whole sample</tissue>
    </source>
</reference>
<gene>
    <name evidence="3" type="primary">LOC111134573</name>
</gene>
<organism evidence="2 3">
    <name type="scientific">Crassostrea virginica</name>
    <name type="common">Eastern oyster</name>
    <dbReference type="NCBI Taxonomy" id="6565"/>
    <lineage>
        <taxon>Eukaryota</taxon>
        <taxon>Metazoa</taxon>
        <taxon>Spiralia</taxon>
        <taxon>Lophotrochozoa</taxon>
        <taxon>Mollusca</taxon>
        <taxon>Bivalvia</taxon>
        <taxon>Autobranchia</taxon>
        <taxon>Pteriomorphia</taxon>
        <taxon>Ostreida</taxon>
        <taxon>Ostreoidea</taxon>
        <taxon>Ostreidae</taxon>
        <taxon>Crassostrea</taxon>
    </lineage>
</organism>
<dbReference type="GeneID" id="111134573"/>
<evidence type="ECO:0000313" key="3">
    <source>
        <dbReference type="RefSeq" id="XP_022339442.1"/>
    </source>
</evidence>
<evidence type="ECO:0000313" key="2">
    <source>
        <dbReference type="Proteomes" id="UP000694844"/>
    </source>
</evidence>
<keyword evidence="1" id="KW-0812">Transmembrane</keyword>
<feature type="transmembrane region" description="Helical" evidence="1">
    <location>
        <begin position="12"/>
        <end position="33"/>
    </location>
</feature>